<dbReference type="GO" id="GO:0006281">
    <property type="term" value="P:DNA repair"/>
    <property type="evidence" value="ECO:0007669"/>
    <property type="project" value="TreeGrafter"/>
</dbReference>
<feature type="compositionally biased region" description="Polar residues" evidence="1">
    <location>
        <begin position="335"/>
        <end position="346"/>
    </location>
</feature>
<evidence type="ECO:0000259" key="2">
    <source>
        <dbReference type="PROSITE" id="PS51397"/>
    </source>
</evidence>
<keyword evidence="4" id="KW-1185">Reference proteome</keyword>
<dbReference type="Proteomes" id="UP000799437">
    <property type="component" value="Unassembled WGS sequence"/>
</dbReference>
<feature type="compositionally biased region" description="Low complexity" evidence="1">
    <location>
        <begin position="376"/>
        <end position="390"/>
    </location>
</feature>
<feature type="region of interest" description="Disordered" evidence="1">
    <location>
        <begin position="256"/>
        <end position="277"/>
    </location>
</feature>
<evidence type="ECO:0000256" key="1">
    <source>
        <dbReference type="SAM" id="MobiDB-lite"/>
    </source>
</evidence>
<feature type="compositionally biased region" description="Acidic residues" evidence="1">
    <location>
        <begin position="266"/>
        <end position="277"/>
    </location>
</feature>
<dbReference type="GO" id="GO:0008237">
    <property type="term" value="F:metallopeptidase activity"/>
    <property type="evidence" value="ECO:0007669"/>
    <property type="project" value="TreeGrafter"/>
</dbReference>
<dbReference type="EMBL" id="ML996572">
    <property type="protein sequence ID" value="KAF2758222.1"/>
    <property type="molecule type" value="Genomic_DNA"/>
</dbReference>
<name>A0A6A6W5R3_9PEZI</name>
<proteinExistence type="predicted"/>
<feature type="compositionally biased region" description="Basic residues" evidence="1">
    <location>
        <begin position="171"/>
        <end position="181"/>
    </location>
</feature>
<dbReference type="OrthoDB" id="447842at2759"/>
<protein>
    <submittedName>
        <fullName evidence="3">WLM-domain-containing protein</fullName>
    </submittedName>
</protein>
<feature type="region of interest" description="Disordered" evidence="1">
    <location>
        <begin position="170"/>
        <end position="190"/>
    </location>
</feature>
<feature type="compositionally biased region" description="Basic and acidic residues" evidence="1">
    <location>
        <begin position="359"/>
        <end position="375"/>
    </location>
</feature>
<dbReference type="Gene3D" id="3.30.2010.10">
    <property type="entry name" value="Metalloproteases ('zincins'), catalytic domain"/>
    <property type="match status" value="1"/>
</dbReference>
<reference evidence="3" key="1">
    <citation type="journal article" date="2020" name="Stud. Mycol.">
        <title>101 Dothideomycetes genomes: a test case for predicting lifestyles and emergence of pathogens.</title>
        <authorList>
            <person name="Haridas S."/>
            <person name="Albert R."/>
            <person name="Binder M."/>
            <person name="Bloem J."/>
            <person name="Labutti K."/>
            <person name="Salamov A."/>
            <person name="Andreopoulos B."/>
            <person name="Baker S."/>
            <person name="Barry K."/>
            <person name="Bills G."/>
            <person name="Bluhm B."/>
            <person name="Cannon C."/>
            <person name="Castanera R."/>
            <person name="Culley D."/>
            <person name="Daum C."/>
            <person name="Ezra D."/>
            <person name="Gonzalez J."/>
            <person name="Henrissat B."/>
            <person name="Kuo A."/>
            <person name="Liang C."/>
            <person name="Lipzen A."/>
            <person name="Lutzoni F."/>
            <person name="Magnuson J."/>
            <person name="Mondo S."/>
            <person name="Nolan M."/>
            <person name="Ohm R."/>
            <person name="Pangilinan J."/>
            <person name="Park H.-J."/>
            <person name="Ramirez L."/>
            <person name="Alfaro M."/>
            <person name="Sun H."/>
            <person name="Tritt A."/>
            <person name="Yoshinaga Y."/>
            <person name="Zwiers L.-H."/>
            <person name="Turgeon B."/>
            <person name="Goodwin S."/>
            <person name="Spatafora J."/>
            <person name="Crous P."/>
            <person name="Grigoriev I."/>
        </authorList>
    </citation>
    <scope>NUCLEOTIDE SEQUENCE</scope>
    <source>
        <strain evidence="3">CBS 121739</strain>
    </source>
</reference>
<dbReference type="AlphaFoldDB" id="A0A6A6W5R3"/>
<dbReference type="Pfam" id="PF08325">
    <property type="entry name" value="WLM"/>
    <property type="match status" value="1"/>
</dbReference>
<evidence type="ECO:0000313" key="4">
    <source>
        <dbReference type="Proteomes" id="UP000799437"/>
    </source>
</evidence>
<dbReference type="RefSeq" id="XP_033600673.1">
    <property type="nucleotide sequence ID" value="XM_033744040.1"/>
</dbReference>
<feature type="compositionally biased region" description="Basic and acidic residues" evidence="1">
    <location>
        <begin position="256"/>
        <end position="265"/>
    </location>
</feature>
<dbReference type="InterPro" id="IPR053000">
    <property type="entry name" value="WSS1-like_metalloprotease"/>
</dbReference>
<feature type="domain" description="WLM" evidence="2">
    <location>
        <begin position="10"/>
        <end position="252"/>
    </location>
</feature>
<dbReference type="GeneID" id="54485094"/>
<organism evidence="3 4">
    <name type="scientific">Pseudovirgaria hyperparasitica</name>
    <dbReference type="NCBI Taxonomy" id="470096"/>
    <lineage>
        <taxon>Eukaryota</taxon>
        <taxon>Fungi</taxon>
        <taxon>Dikarya</taxon>
        <taxon>Ascomycota</taxon>
        <taxon>Pezizomycotina</taxon>
        <taxon>Dothideomycetes</taxon>
        <taxon>Dothideomycetes incertae sedis</taxon>
        <taxon>Acrospermales</taxon>
        <taxon>Acrospermaceae</taxon>
        <taxon>Pseudovirgaria</taxon>
    </lineage>
</organism>
<sequence length="463" mass="51271">MPLGFERLNERTTRPNPLINFIKPLPGPSSTTAHSILSRIAAQCVPVMRTHHIAVMALEEYPPNPEFVGRNFNAGEVIQLVLKDRAGRWLPFRHVQMVMMHELAHCKEMNHSKAFWKVRDAYAGEMRALWERRYTGEGLWGVGRDLNGEVSERDGGVELDVPENLCGGTFRTRRRKRRRGGKGGGKEGELTYAEKKQRRILRKFGAGGVALGADDIKKEELQGGKMVKGKPRVAGSARGRELRAAAALARFDQVKKEEVHVKKEESETESDSDYGDVEEMEDTALDLDGKQMTDSNGHGMVKICEDEDEQDDNAKREMAELYAANGQLAMRKRQNQAPNSPSNQAQPKSRPAATKATKKPPESKPKSEPRTETRKPTVPTKSKPSKPNTTANPEPTHRSTRECPTCSLLNDPGSLTCLACANVLDTRLLPIHWRCQSLQCRGGAYINSGDTGMCGICGAAKPP</sequence>
<dbReference type="PANTHER" id="PTHR46622:SF1">
    <property type="entry name" value="DNA-DEPENDENT METALLOPROTEASE WSS1"/>
    <property type="match status" value="1"/>
</dbReference>
<evidence type="ECO:0000313" key="3">
    <source>
        <dbReference type="EMBL" id="KAF2758222.1"/>
    </source>
</evidence>
<dbReference type="GO" id="GO:0005634">
    <property type="term" value="C:nucleus"/>
    <property type="evidence" value="ECO:0007669"/>
    <property type="project" value="TreeGrafter"/>
</dbReference>
<dbReference type="PANTHER" id="PTHR46622">
    <property type="entry name" value="DNA-DEPENDENT METALLOPROTEASE WSS1"/>
    <property type="match status" value="1"/>
</dbReference>
<dbReference type="PROSITE" id="PS51397">
    <property type="entry name" value="WLM"/>
    <property type="match status" value="1"/>
</dbReference>
<dbReference type="InterPro" id="IPR013536">
    <property type="entry name" value="WLM_dom"/>
</dbReference>
<feature type="region of interest" description="Disordered" evidence="1">
    <location>
        <begin position="332"/>
        <end position="403"/>
    </location>
</feature>
<gene>
    <name evidence="3" type="ORF">EJ05DRAFT_476486</name>
</gene>
<accession>A0A6A6W5R3</accession>